<dbReference type="PROSITE" id="PS51779">
    <property type="entry name" value="POTRA"/>
    <property type="match status" value="1"/>
</dbReference>
<keyword evidence="4 8" id="KW-0812">Transmembrane</keyword>
<evidence type="ECO:0000256" key="8">
    <source>
        <dbReference type="SAM" id="Phobius"/>
    </source>
</evidence>
<evidence type="ECO:0000256" key="1">
    <source>
        <dbReference type="ARBA" id="ARBA00004370"/>
    </source>
</evidence>
<keyword evidence="11" id="KW-1185">Reference proteome</keyword>
<dbReference type="PANTHER" id="PTHR37820:SF1">
    <property type="entry name" value="CELL DIVISION PROTEIN FTSQ"/>
    <property type="match status" value="1"/>
</dbReference>
<evidence type="ECO:0000259" key="9">
    <source>
        <dbReference type="PROSITE" id="PS51779"/>
    </source>
</evidence>
<feature type="domain" description="POTRA" evidence="9">
    <location>
        <begin position="58"/>
        <end position="126"/>
    </location>
</feature>
<reference evidence="10" key="1">
    <citation type="submission" date="2022-05" db="EMBL/GenBank/DDBJ databases">
        <authorList>
            <person name="Tuo L."/>
        </authorList>
    </citation>
    <scope>NUCLEOTIDE SEQUENCE</scope>
    <source>
        <strain evidence="10">BSK12Z-4</strain>
    </source>
</reference>
<dbReference type="InterPro" id="IPR034746">
    <property type="entry name" value="POTRA"/>
</dbReference>
<gene>
    <name evidence="10" type="ORF">M8330_15075</name>
</gene>
<dbReference type="InterPro" id="IPR050487">
    <property type="entry name" value="FtsQ_DivIB"/>
</dbReference>
<evidence type="ECO:0000313" key="11">
    <source>
        <dbReference type="Proteomes" id="UP001139485"/>
    </source>
</evidence>
<evidence type="ECO:0000256" key="3">
    <source>
        <dbReference type="ARBA" id="ARBA00022618"/>
    </source>
</evidence>
<dbReference type="Pfam" id="PF08478">
    <property type="entry name" value="POTRA_1"/>
    <property type="match status" value="1"/>
</dbReference>
<feature type="transmembrane region" description="Helical" evidence="8">
    <location>
        <begin position="31"/>
        <end position="53"/>
    </location>
</feature>
<dbReference type="RefSeq" id="WP_250056353.1">
    <property type="nucleotide sequence ID" value="NZ_JAMJPH010000029.1"/>
</dbReference>
<sequence>MAQARPPSRPAAADREQRLFRRRRLARRLGVWRLVALAVLALGLVVLGVYALWFSSWLAVDDVEVEGTDLLSASHVEQAAGVGTGGALVSVDTDAVERRVEALAAVASADVVRRWPHTLLVSVTEREPVAAVTIGSAVRALDGDGVVFPAPAGVTDPLPAVRTSGTVTATALREAAGVVVSLPDDLAEQVRYVEVRSADEVVLAMTRGRTVVWGSSSDSATKAEVLAVLLEQDASVYDVSVPGTPTTSD</sequence>
<dbReference type="GO" id="GO:0005886">
    <property type="term" value="C:plasma membrane"/>
    <property type="evidence" value="ECO:0007669"/>
    <property type="project" value="TreeGrafter"/>
</dbReference>
<comment type="caution">
    <text evidence="10">The sequence shown here is derived from an EMBL/GenBank/DDBJ whole genome shotgun (WGS) entry which is preliminary data.</text>
</comment>
<organism evidence="10 11">
    <name type="scientific">Nocardioides bruguierae</name>
    <dbReference type="NCBI Taxonomy" id="2945102"/>
    <lineage>
        <taxon>Bacteria</taxon>
        <taxon>Bacillati</taxon>
        <taxon>Actinomycetota</taxon>
        <taxon>Actinomycetes</taxon>
        <taxon>Propionibacteriales</taxon>
        <taxon>Nocardioidaceae</taxon>
        <taxon>Nocardioides</taxon>
    </lineage>
</organism>
<accession>A0A9X2DBN5</accession>
<dbReference type="PANTHER" id="PTHR37820">
    <property type="entry name" value="CELL DIVISION PROTEIN DIVIB"/>
    <property type="match status" value="1"/>
</dbReference>
<protein>
    <submittedName>
        <fullName evidence="10">FtsQ-type POTRA domain-containing protein</fullName>
    </submittedName>
</protein>
<keyword evidence="3" id="KW-0132">Cell division</keyword>
<evidence type="ECO:0000256" key="6">
    <source>
        <dbReference type="ARBA" id="ARBA00023136"/>
    </source>
</evidence>
<dbReference type="EMBL" id="JAMOIL010000021">
    <property type="protein sequence ID" value="MCM0621614.1"/>
    <property type="molecule type" value="Genomic_DNA"/>
</dbReference>
<dbReference type="Proteomes" id="UP001139485">
    <property type="component" value="Unassembled WGS sequence"/>
</dbReference>
<dbReference type="InterPro" id="IPR013685">
    <property type="entry name" value="POTRA_FtsQ_type"/>
</dbReference>
<evidence type="ECO:0000256" key="2">
    <source>
        <dbReference type="ARBA" id="ARBA00022475"/>
    </source>
</evidence>
<name>A0A9X2DBN5_9ACTN</name>
<evidence type="ECO:0000313" key="10">
    <source>
        <dbReference type="EMBL" id="MCM0621614.1"/>
    </source>
</evidence>
<evidence type="ECO:0000256" key="5">
    <source>
        <dbReference type="ARBA" id="ARBA00022989"/>
    </source>
</evidence>
<dbReference type="Gene3D" id="3.10.20.310">
    <property type="entry name" value="membrane protein fhac"/>
    <property type="match status" value="1"/>
</dbReference>
<evidence type="ECO:0000256" key="4">
    <source>
        <dbReference type="ARBA" id="ARBA00022692"/>
    </source>
</evidence>
<proteinExistence type="predicted"/>
<dbReference type="GO" id="GO:0051301">
    <property type="term" value="P:cell division"/>
    <property type="evidence" value="ECO:0007669"/>
    <property type="project" value="UniProtKB-KW"/>
</dbReference>
<keyword evidence="2" id="KW-1003">Cell membrane</keyword>
<keyword evidence="5 8" id="KW-1133">Transmembrane helix</keyword>
<comment type="subcellular location">
    <subcellularLocation>
        <location evidence="1">Membrane</location>
    </subcellularLocation>
</comment>
<keyword evidence="6 8" id="KW-0472">Membrane</keyword>
<keyword evidence="7" id="KW-0131">Cell cycle</keyword>
<evidence type="ECO:0000256" key="7">
    <source>
        <dbReference type="ARBA" id="ARBA00023306"/>
    </source>
</evidence>
<dbReference type="AlphaFoldDB" id="A0A9X2DBN5"/>